<dbReference type="Gene3D" id="1.20.58.1480">
    <property type="match status" value="1"/>
</dbReference>
<keyword evidence="7 9" id="KW-0067">ATP-binding</keyword>
<dbReference type="Gene3D" id="3.40.50.300">
    <property type="entry name" value="P-loop containing nucleotide triphosphate hydrolases"/>
    <property type="match status" value="1"/>
</dbReference>
<dbReference type="CDD" id="cd19500">
    <property type="entry name" value="RecA-like_Lon"/>
    <property type="match status" value="1"/>
</dbReference>
<dbReference type="InterPro" id="IPR003959">
    <property type="entry name" value="ATPase_AAA_core"/>
</dbReference>
<dbReference type="Pfam" id="PF02190">
    <property type="entry name" value="LON_substr_bdg"/>
    <property type="match status" value="1"/>
</dbReference>
<proteinExistence type="evidence at transcript level"/>
<dbReference type="InterPro" id="IPR020568">
    <property type="entry name" value="Ribosomal_Su5_D2-typ_SF"/>
</dbReference>
<keyword evidence="6 9" id="KW-0720">Serine protease</keyword>
<comment type="function">
    <text evidence="9">ATP-dependent serine protease that mediates the selective degradation of mutant and abnormal proteins as well as certain short-lived regulatory proteins. Required for cellular homeostasis and for survival from DNA damage and developmental changes induced by stress. Degrades polypeptides processively to yield small peptide fragments that are 5 to 10 amino acids long. Binds to DNA in a double-stranded, site-specific manner.</text>
</comment>
<comment type="induction">
    <text evidence="9">By heat shock.</text>
</comment>
<dbReference type="InterPro" id="IPR054594">
    <property type="entry name" value="Lon_lid"/>
</dbReference>
<protein>
    <recommendedName>
        <fullName evidence="9 10">Lon protease</fullName>
        <ecNumber evidence="9 10">3.4.21.53</ecNumber>
    </recommendedName>
    <alternativeName>
        <fullName evidence="9">ATP-dependent protease La</fullName>
    </alternativeName>
</protein>
<dbReference type="InterPro" id="IPR014721">
    <property type="entry name" value="Ribsml_uS5_D2-typ_fold_subgr"/>
</dbReference>
<evidence type="ECO:0000256" key="1">
    <source>
        <dbReference type="ARBA" id="ARBA00004496"/>
    </source>
</evidence>
<feature type="domain" description="Lon N-terminal" evidence="17">
    <location>
        <begin position="22"/>
        <end position="217"/>
    </location>
</feature>
<comment type="subunit">
    <text evidence="9 10">Homohexamer. Organized in a ring with a central cavity.</text>
</comment>
<dbReference type="Gene3D" id="3.30.230.10">
    <property type="match status" value="1"/>
</dbReference>
<dbReference type="InterPro" id="IPR003111">
    <property type="entry name" value="Lon_prtase_N"/>
</dbReference>
<feature type="active site" evidence="9 11">
    <location>
        <position position="692"/>
    </location>
</feature>
<dbReference type="PRINTS" id="PR00830">
    <property type="entry name" value="ENDOLAPTASE"/>
</dbReference>
<dbReference type="Gene3D" id="1.10.8.60">
    <property type="match status" value="1"/>
</dbReference>
<organism evidence="18">
    <name type="scientific">Geobacter metallireducens</name>
    <dbReference type="NCBI Taxonomy" id="28232"/>
    <lineage>
        <taxon>Bacteria</taxon>
        <taxon>Pseudomonadati</taxon>
        <taxon>Thermodesulfobacteriota</taxon>
        <taxon>Desulfuromonadia</taxon>
        <taxon>Geobacterales</taxon>
        <taxon>Geobacteraceae</taxon>
        <taxon>Geobacter</taxon>
    </lineage>
</organism>
<name>A0A831U2C1_GEOME</name>
<dbReference type="GO" id="GO:0034605">
    <property type="term" value="P:cellular response to heat"/>
    <property type="evidence" value="ECO:0007669"/>
    <property type="project" value="UniProtKB-UniRule"/>
</dbReference>
<dbReference type="PROSITE" id="PS01046">
    <property type="entry name" value="LON_SER"/>
    <property type="match status" value="1"/>
</dbReference>
<comment type="similarity">
    <text evidence="9 10 13 14">Belongs to the peptidase S16 family.</text>
</comment>
<evidence type="ECO:0000256" key="2">
    <source>
        <dbReference type="ARBA" id="ARBA00022490"/>
    </source>
</evidence>
<dbReference type="Pfam" id="PF22667">
    <property type="entry name" value="Lon_lid"/>
    <property type="match status" value="1"/>
</dbReference>
<dbReference type="PANTHER" id="PTHR10046">
    <property type="entry name" value="ATP DEPENDENT LON PROTEASE FAMILY MEMBER"/>
    <property type="match status" value="1"/>
</dbReference>
<dbReference type="PROSITE" id="PS51786">
    <property type="entry name" value="LON_PROTEOLYTIC"/>
    <property type="match status" value="1"/>
</dbReference>
<evidence type="ECO:0000256" key="12">
    <source>
        <dbReference type="PIRSR" id="PIRSR001174-2"/>
    </source>
</evidence>
<dbReference type="Pfam" id="PF05362">
    <property type="entry name" value="Lon_C"/>
    <property type="match status" value="1"/>
</dbReference>
<keyword evidence="8 9" id="KW-0346">Stress response</keyword>
<evidence type="ECO:0000259" key="17">
    <source>
        <dbReference type="PROSITE" id="PS51787"/>
    </source>
</evidence>
<feature type="binding site" evidence="9 12">
    <location>
        <begin position="369"/>
        <end position="376"/>
    </location>
    <ligand>
        <name>ATP</name>
        <dbReference type="ChEBI" id="CHEBI:30616"/>
    </ligand>
</feature>
<dbReference type="GO" id="GO:0006515">
    <property type="term" value="P:protein quality control for misfolded or incompletely synthesized proteins"/>
    <property type="evidence" value="ECO:0007669"/>
    <property type="project" value="UniProtKB-UniRule"/>
</dbReference>
<dbReference type="InterPro" id="IPR046336">
    <property type="entry name" value="Lon_prtase_N_sf"/>
</dbReference>
<dbReference type="SMART" id="SM00464">
    <property type="entry name" value="LON"/>
    <property type="match status" value="1"/>
</dbReference>
<dbReference type="InterPro" id="IPR008268">
    <property type="entry name" value="Peptidase_S16_AS"/>
</dbReference>
<sequence length="824" mass="91284">MEENDNKESRQEGEELKIPDVLPLLPVRDVVVYPYMILPLFVGRELSINAVDQALSRDRLIFLATQKEMGDEEPTPEGIYTVGTVAMIMRMLKLPDGRVKVLVQGLAKGRITEFVESRPSYAVRIERIVELPVPEGSLEVEALMRAVKEQLTQIVSLGKAVSPEVLVIVENMQEPGSLADLIASNIGLKVDDAQALLEIIDPIQRLQKVNEHLNKEHELLDMQVKIQSAAKEEMGKSQREYFLREQLRAIQQELGETDPRSEELNELRKAIEQAKMPPNVEKEAFKQLGRLEQMHPDAAEAGMLRTYLDWMVELPWGKATKDLLDIKRARQILDEDHFYLEKIKERILEFLAVRKLRKKMKGPILCFVGPPGVGKTSLGKSIARAMGRKFVRISLGGVRDEAEIRGHRRTYVGALPGRIIQGLKQAGSNNPVFMLDELDKLGADFRGDPSSALLEVLDPEQNHMFSDHYINLPFNLSNVMFIATANQMDTIPGPLRDRMEVIQLSGYTEEEKLEIAKRYLIPRQMKENGISEKEIVFSDEAVRTIIARYTREAGLRNLEREIGSVCRKVARKVAEGDTRRYRITPATVAKYLGPARFIREGEMEKNEVGTVTGLAWTPVGGEVLFVEATIMKGKGGLTLTGHLGDVMKESVQAALSYIRSKAREFHLVEDFLSGCDIHVHVPAGAIPKDGPSAGVTMATALVSALTRVPVRKDVAMTGEITLRGKVLPIGGLKEKMLAAIRAGIKTIVIPEQNMKDLEEIPRHILKKVTVVSAKVIDDVLAVALETFPPPPPVSEGKPAAAAVKAPPRRGVAASPKGAVAGAKG</sequence>
<comment type="catalytic activity">
    <reaction evidence="9 10 13">
        <text>Hydrolysis of proteins in presence of ATP.</text>
        <dbReference type="EC" id="3.4.21.53"/>
    </reaction>
</comment>
<evidence type="ECO:0000256" key="15">
    <source>
        <dbReference type="SAM" id="MobiDB-lite"/>
    </source>
</evidence>
<comment type="caution">
    <text evidence="18">The sequence shown here is derived from an EMBL/GenBank/DDBJ whole genome shotgun (WGS) entry which is preliminary data.</text>
</comment>
<dbReference type="AlphaFoldDB" id="A0A831U2C1"/>
<evidence type="ECO:0000256" key="3">
    <source>
        <dbReference type="ARBA" id="ARBA00022670"/>
    </source>
</evidence>
<evidence type="ECO:0000256" key="7">
    <source>
        <dbReference type="ARBA" id="ARBA00022840"/>
    </source>
</evidence>
<dbReference type="Gene3D" id="1.20.5.5270">
    <property type="match status" value="1"/>
</dbReference>
<gene>
    <name evidence="9 18" type="primary">lon</name>
    <name evidence="18" type="ORF">ENQ87_01595</name>
</gene>
<dbReference type="EMBL" id="DSOV01000007">
    <property type="protein sequence ID" value="HEN41058.1"/>
    <property type="molecule type" value="Genomic_DNA"/>
</dbReference>
<reference evidence="18" key="1">
    <citation type="journal article" date="2020" name="mSystems">
        <title>Genome- and Community-Level Interaction Insights into Carbon Utilization and Element Cycling Functions of Hydrothermarchaeota in Hydrothermal Sediment.</title>
        <authorList>
            <person name="Zhou Z."/>
            <person name="Liu Y."/>
            <person name="Xu W."/>
            <person name="Pan J."/>
            <person name="Luo Z.H."/>
            <person name="Li M."/>
        </authorList>
    </citation>
    <scope>NUCLEOTIDE SEQUENCE [LARGE SCALE GENOMIC DNA]</scope>
    <source>
        <strain evidence="18">SpSt-349</strain>
    </source>
</reference>
<evidence type="ECO:0000256" key="8">
    <source>
        <dbReference type="ARBA" id="ARBA00023016"/>
    </source>
</evidence>
<dbReference type="FunFam" id="1.20.5.5270:FF:000002">
    <property type="entry name" value="Lon protease homolog"/>
    <property type="match status" value="1"/>
</dbReference>
<evidence type="ECO:0000256" key="14">
    <source>
        <dbReference type="RuleBase" id="RU000591"/>
    </source>
</evidence>
<evidence type="ECO:0000256" key="6">
    <source>
        <dbReference type="ARBA" id="ARBA00022825"/>
    </source>
</evidence>
<dbReference type="GO" id="GO:0004176">
    <property type="term" value="F:ATP-dependent peptidase activity"/>
    <property type="evidence" value="ECO:0007669"/>
    <property type="project" value="UniProtKB-UniRule"/>
</dbReference>
<dbReference type="InterPro" id="IPR027065">
    <property type="entry name" value="Lon_Prtase"/>
</dbReference>
<keyword evidence="2 9" id="KW-0963">Cytoplasm</keyword>
<evidence type="ECO:0000256" key="11">
    <source>
        <dbReference type="PIRSR" id="PIRSR001174-1"/>
    </source>
</evidence>
<evidence type="ECO:0000256" key="13">
    <source>
        <dbReference type="PROSITE-ProRule" id="PRU01122"/>
    </source>
</evidence>
<dbReference type="Gene3D" id="2.30.130.40">
    <property type="entry name" value="LON domain-like"/>
    <property type="match status" value="1"/>
</dbReference>
<feature type="region of interest" description="Disordered" evidence="15">
    <location>
        <begin position="790"/>
        <end position="824"/>
    </location>
</feature>
<evidence type="ECO:0000256" key="9">
    <source>
        <dbReference type="HAMAP-Rule" id="MF_01973"/>
    </source>
</evidence>
<evidence type="ECO:0000256" key="5">
    <source>
        <dbReference type="ARBA" id="ARBA00022801"/>
    </source>
</evidence>
<dbReference type="GO" id="GO:0005737">
    <property type="term" value="C:cytoplasm"/>
    <property type="evidence" value="ECO:0007669"/>
    <property type="project" value="UniProtKB-SubCell"/>
</dbReference>
<dbReference type="SUPFAM" id="SSF52540">
    <property type="entry name" value="P-loop containing nucleoside triphosphate hydrolases"/>
    <property type="match status" value="1"/>
</dbReference>
<dbReference type="HAMAP" id="MF_01973">
    <property type="entry name" value="lon_bact"/>
    <property type="match status" value="1"/>
</dbReference>
<evidence type="ECO:0000256" key="4">
    <source>
        <dbReference type="ARBA" id="ARBA00022741"/>
    </source>
</evidence>
<dbReference type="GO" id="GO:0043565">
    <property type="term" value="F:sequence-specific DNA binding"/>
    <property type="evidence" value="ECO:0007669"/>
    <property type="project" value="UniProtKB-UniRule"/>
</dbReference>
<feature type="domain" description="Lon proteolytic" evidence="16">
    <location>
        <begin position="605"/>
        <end position="786"/>
    </location>
</feature>
<dbReference type="InterPro" id="IPR003593">
    <property type="entry name" value="AAA+_ATPase"/>
</dbReference>
<dbReference type="InterPro" id="IPR027417">
    <property type="entry name" value="P-loop_NTPase"/>
</dbReference>
<comment type="subcellular location">
    <subcellularLocation>
        <location evidence="1 9 10">Cytoplasm</location>
    </subcellularLocation>
</comment>
<evidence type="ECO:0000313" key="18">
    <source>
        <dbReference type="EMBL" id="HEN41058.1"/>
    </source>
</evidence>
<dbReference type="PROSITE" id="PS51787">
    <property type="entry name" value="LON_N"/>
    <property type="match status" value="1"/>
</dbReference>
<evidence type="ECO:0000256" key="10">
    <source>
        <dbReference type="PIRNR" id="PIRNR001174"/>
    </source>
</evidence>
<dbReference type="NCBIfam" id="NF008053">
    <property type="entry name" value="PRK10787.1"/>
    <property type="match status" value="1"/>
</dbReference>
<keyword evidence="3 9" id="KW-0645">Protease</keyword>
<dbReference type="NCBIfam" id="TIGR00763">
    <property type="entry name" value="lon"/>
    <property type="match status" value="1"/>
</dbReference>
<dbReference type="FunFam" id="3.40.50.300:FF:000382">
    <property type="entry name" value="Lon protease homolog 2, peroxisomal"/>
    <property type="match status" value="1"/>
</dbReference>
<dbReference type="GO" id="GO:0016887">
    <property type="term" value="F:ATP hydrolysis activity"/>
    <property type="evidence" value="ECO:0007669"/>
    <property type="project" value="UniProtKB-UniRule"/>
</dbReference>
<dbReference type="InterPro" id="IPR008269">
    <property type="entry name" value="Lon_proteolytic"/>
</dbReference>
<dbReference type="SUPFAM" id="SSF54211">
    <property type="entry name" value="Ribosomal protein S5 domain 2-like"/>
    <property type="match status" value="1"/>
</dbReference>
<dbReference type="SUPFAM" id="SSF88697">
    <property type="entry name" value="PUA domain-like"/>
    <property type="match status" value="1"/>
</dbReference>
<dbReference type="InterPro" id="IPR027543">
    <property type="entry name" value="Lon_bac"/>
</dbReference>
<keyword evidence="5 9" id="KW-0378">Hydrolase</keyword>
<feature type="active site" evidence="9 11">
    <location>
        <position position="735"/>
    </location>
</feature>
<dbReference type="GO" id="GO:0004252">
    <property type="term" value="F:serine-type endopeptidase activity"/>
    <property type="evidence" value="ECO:0007669"/>
    <property type="project" value="UniProtKB-UniRule"/>
</dbReference>
<dbReference type="Pfam" id="PF00004">
    <property type="entry name" value="AAA"/>
    <property type="match status" value="1"/>
</dbReference>
<dbReference type="EC" id="3.4.21.53" evidence="9 10"/>
<accession>A0A831U2C1</accession>
<keyword evidence="4 9" id="KW-0547">Nucleotide-binding</keyword>
<dbReference type="InterPro" id="IPR004815">
    <property type="entry name" value="Lon_bac/euk-typ"/>
</dbReference>
<dbReference type="PIRSF" id="PIRSF001174">
    <property type="entry name" value="Lon_proteas"/>
    <property type="match status" value="1"/>
</dbReference>
<dbReference type="GO" id="GO:0005524">
    <property type="term" value="F:ATP binding"/>
    <property type="evidence" value="ECO:0007669"/>
    <property type="project" value="UniProtKB-UniRule"/>
</dbReference>
<dbReference type="InterPro" id="IPR015947">
    <property type="entry name" value="PUA-like_sf"/>
</dbReference>
<dbReference type="SMART" id="SM00382">
    <property type="entry name" value="AAA"/>
    <property type="match status" value="1"/>
</dbReference>
<feature type="compositionally biased region" description="Low complexity" evidence="15">
    <location>
        <begin position="796"/>
        <end position="813"/>
    </location>
</feature>
<evidence type="ECO:0000259" key="16">
    <source>
        <dbReference type="PROSITE" id="PS51786"/>
    </source>
</evidence>